<evidence type="ECO:0000313" key="2">
    <source>
        <dbReference type="EMBL" id="RYC95336.1"/>
    </source>
</evidence>
<sequence>MSRLELRLEGESHWWLDGPYGSVKFDSERAVDLFVRAMSEGPDALKDHLLSGTVFSVIKSGNVDVAELFFALWFESANGFTVAGASACFLAQDEDEEDIMSCLAQAGHWLIEVAGSESVVCYVKANAPRAAKPADKTGPPPPPERRRSSHDTLKSIVDEGDPKLFEAAIQALKQHRAKPKNTPSSDLKPQDSRDVDATYTLTWWNQTGSNLLTLYDAQVHSSFILSVKAMPDKHFRTGSTSLTWFFTNGAWAQGEMDGYSIWYAPNGSWFGVNIHCPVQVIGIGTAPYYEVAWSEWGKETFFKPVDEPHMSFDFPRSLGYNIQIKPQSGHSTILVDVIISKIP</sequence>
<dbReference type="EMBL" id="MQTW01000008">
    <property type="protein sequence ID" value="RYC95336.1"/>
    <property type="molecule type" value="Genomic_DNA"/>
</dbReference>
<evidence type="ECO:0000256" key="1">
    <source>
        <dbReference type="SAM" id="MobiDB-lite"/>
    </source>
</evidence>
<evidence type="ECO:0000313" key="3">
    <source>
        <dbReference type="Proteomes" id="UP000290540"/>
    </source>
</evidence>
<proteinExistence type="predicted"/>
<protein>
    <submittedName>
        <fullName evidence="2">Uncharacterized protein</fullName>
    </submittedName>
</protein>
<organism evidence="2 3">
    <name type="scientific">Fusarium oxysporum f. sp. narcissi</name>
    <dbReference type="NCBI Taxonomy" id="451672"/>
    <lineage>
        <taxon>Eukaryota</taxon>
        <taxon>Fungi</taxon>
        <taxon>Dikarya</taxon>
        <taxon>Ascomycota</taxon>
        <taxon>Pezizomycotina</taxon>
        <taxon>Sordariomycetes</taxon>
        <taxon>Hypocreomycetidae</taxon>
        <taxon>Hypocreales</taxon>
        <taxon>Nectriaceae</taxon>
        <taxon>Fusarium</taxon>
        <taxon>Fusarium oxysporum species complex</taxon>
    </lineage>
</organism>
<accession>A0A4Q2W669</accession>
<reference evidence="2 3" key="1">
    <citation type="submission" date="2016-12" db="EMBL/GenBank/DDBJ databases">
        <title>Draft genome sequence of Fusarium oxysporum causing rot on Narcissus.</title>
        <authorList>
            <person name="Armitage A.D."/>
            <person name="Taylor A."/>
            <person name="Clarkson J.P."/>
            <person name="Harrison R.J."/>
            <person name="Jackson A.C."/>
        </authorList>
    </citation>
    <scope>NUCLEOTIDE SEQUENCE [LARGE SCALE GENOMIC DNA]</scope>
    <source>
        <strain evidence="2 3">N139</strain>
    </source>
</reference>
<name>A0A4Q2W669_FUSOX</name>
<feature type="region of interest" description="Disordered" evidence="1">
    <location>
        <begin position="130"/>
        <end position="153"/>
    </location>
</feature>
<gene>
    <name evidence="2" type="ORF">BFJ63_vAg2017</name>
</gene>
<dbReference type="AlphaFoldDB" id="A0A4Q2W669"/>
<comment type="caution">
    <text evidence="2">The sequence shown here is derived from an EMBL/GenBank/DDBJ whole genome shotgun (WGS) entry which is preliminary data.</text>
</comment>
<dbReference type="Proteomes" id="UP000290540">
    <property type="component" value="Unassembled WGS sequence"/>
</dbReference>
<feature type="compositionally biased region" description="Basic and acidic residues" evidence="1">
    <location>
        <begin position="143"/>
        <end position="153"/>
    </location>
</feature>